<protein>
    <submittedName>
        <fullName evidence="2">Helicase</fullName>
    </submittedName>
</protein>
<proteinExistence type="predicted"/>
<keyword evidence="2" id="KW-0067">ATP-binding</keyword>
<name>A0A161XQQ0_SECCO</name>
<dbReference type="REBASE" id="158645">
    <property type="entry name" value="H.Lco237ORF16265P"/>
</dbReference>
<dbReference type="OrthoDB" id="436461at2"/>
<keyword evidence="3" id="KW-1185">Reference proteome</keyword>
<accession>A0A161XQQ0</accession>
<keyword evidence="2" id="KW-0547">Nucleotide-binding</keyword>
<reference evidence="2 3" key="1">
    <citation type="submission" date="2015-02" db="EMBL/GenBank/DDBJ databases">
        <title>Draft genome sequence of Lactobacillus collinoides CUPV2371 isolated from a natural cider, the first genome sequence of a strain of this species.</title>
        <authorList>
            <person name="Puertas A.I."/>
            <person name="Spano G."/>
            <person name="Capozzi V."/>
            <person name="Lamontanara A."/>
            <person name="Orru L."/>
            <person name="Duenas M.T."/>
        </authorList>
    </citation>
    <scope>NUCLEOTIDE SEQUENCE [LARGE SCALE GENOMIC DNA]</scope>
    <source>
        <strain evidence="2 3">237</strain>
    </source>
</reference>
<dbReference type="SUPFAM" id="SSF52540">
    <property type="entry name" value="P-loop containing nucleoside triphosphate hydrolases"/>
    <property type="match status" value="1"/>
</dbReference>
<dbReference type="InterPro" id="IPR018310">
    <property type="entry name" value="Put_endonuclease_Z1-dom"/>
</dbReference>
<dbReference type="AlphaFoldDB" id="A0A161XQQ0"/>
<gene>
    <name evidence="2" type="ORF">TY91_16255</name>
</gene>
<dbReference type="GO" id="GO:0004386">
    <property type="term" value="F:helicase activity"/>
    <property type="evidence" value="ECO:0007669"/>
    <property type="project" value="UniProtKB-KW"/>
</dbReference>
<evidence type="ECO:0000313" key="2">
    <source>
        <dbReference type="EMBL" id="KZL35627.1"/>
    </source>
</evidence>
<organism evidence="2 3">
    <name type="scientific">Secundilactobacillus collinoides</name>
    <name type="common">Lactobacillus collinoides</name>
    <dbReference type="NCBI Taxonomy" id="33960"/>
    <lineage>
        <taxon>Bacteria</taxon>
        <taxon>Bacillati</taxon>
        <taxon>Bacillota</taxon>
        <taxon>Bacilli</taxon>
        <taxon>Lactobacillales</taxon>
        <taxon>Lactobacillaceae</taxon>
        <taxon>Secundilactobacillus</taxon>
    </lineage>
</organism>
<dbReference type="RefSeq" id="WP_063285806.1">
    <property type="nucleotide sequence ID" value="NZ_JYDC01000119.1"/>
</dbReference>
<feature type="domain" description="Putative endonuclease Z1" evidence="1">
    <location>
        <begin position="273"/>
        <end position="446"/>
    </location>
</feature>
<evidence type="ECO:0000259" key="1">
    <source>
        <dbReference type="Pfam" id="PF10593"/>
    </source>
</evidence>
<dbReference type="InterPro" id="IPR027417">
    <property type="entry name" value="P-loop_NTPase"/>
</dbReference>
<dbReference type="PATRIC" id="fig|33960.6.peg.453"/>
<keyword evidence="2" id="KW-0347">Helicase</keyword>
<sequence length="614" mass="70067">MGYLNNYLQQFRDKGKDELANSIEKTSRRIGKKYISHFTYTTHEMGLLFGNIQSGKTGQTFGIICEAADLEFRYFLLMTTDSRLLQKQTFERAQHDLPEFAICSENDEEKFRSAKNQPVLIIVKKNTRVLQAWVDRFRNSKKLKGNALFIVDDEADAASENTKVNQKKVSAINDRLRKIRDTAQASIYLQVTGTPQALLLQSLNSNWRPMFTEYFEPGNGYLGGDFFFPGTETNDIPNFIHFVDDETPQESAKHVVLRHLVVSAQILLTGGKVSNCLIHPGIRRAAHEKSKREIEDAIAWWTYHHADEKFTDAFDREYAAITPQNTEKQPHDQVLTRVRQILEKREFTIVLLNGTSIDDDKDYESGCNFVIGGTNLGRGVTFGQLNTFYYTRTSKSPNADTMWQHNRMFGYDRDPGLITMYSSRALYKLFAEINETNNSIIRQAQAGKKITIAYPDGLNPTRSNVLDKSLLNILVGGSNHFPSVPKNETTTQISDLVQQFSNDDPATEVSLKFISDILKHFKAEKEFNLDGYIKMIDSARSENPMASAHILVRRNRAVTLGNRALLSPNDWKETNQFQDEFVLTLYQVSGEKNNGKSVWVPNIKLPMKKNFYII</sequence>
<keyword evidence="2" id="KW-0378">Hydrolase</keyword>
<comment type="caution">
    <text evidence="2">The sequence shown here is derived from an EMBL/GenBank/DDBJ whole genome shotgun (WGS) entry which is preliminary data.</text>
</comment>
<dbReference type="EMBL" id="JYDC01000119">
    <property type="protein sequence ID" value="KZL35627.1"/>
    <property type="molecule type" value="Genomic_DNA"/>
</dbReference>
<dbReference type="Proteomes" id="UP000076480">
    <property type="component" value="Unassembled WGS sequence"/>
</dbReference>
<evidence type="ECO:0000313" key="3">
    <source>
        <dbReference type="Proteomes" id="UP000076480"/>
    </source>
</evidence>
<dbReference type="Pfam" id="PF10593">
    <property type="entry name" value="Z1"/>
    <property type="match status" value="1"/>
</dbReference>